<dbReference type="OrthoDB" id="7279390at2"/>
<keyword evidence="2" id="KW-1185">Reference proteome</keyword>
<evidence type="ECO:0000313" key="1">
    <source>
        <dbReference type="EMBL" id="PYD78280.1"/>
    </source>
</evidence>
<dbReference type="RefSeq" id="WP_078525167.1">
    <property type="nucleotide sequence ID" value="NZ_CP137147.1"/>
</dbReference>
<dbReference type="EMBL" id="NKUA01000015">
    <property type="protein sequence ID" value="PYD78280.1"/>
    <property type="molecule type" value="Genomic_DNA"/>
</dbReference>
<dbReference type="Proteomes" id="UP000247814">
    <property type="component" value="Unassembled WGS sequence"/>
</dbReference>
<comment type="caution">
    <text evidence="1">The sequence shown here is derived from an EMBL/GenBank/DDBJ whole genome shotgun (WGS) entry which is preliminary data.</text>
</comment>
<organism evidence="1 2">
    <name type="scientific">Komagataeibacter sucrofermentans</name>
    <dbReference type="NCBI Taxonomy" id="1053551"/>
    <lineage>
        <taxon>Bacteria</taxon>
        <taxon>Pseudomonadati</taxon>
        <taxon>Pseudomonadota</taxon>
        <taxon>Alphaproteobacteria</taxon>
        <taxon>Acetobacterales</taxon>
        <taxon>Acetobacteraceae</taxon>
        <taxon>Komagataeibacter</taxon>
    </lineage>
</organism>
<evidence type="ECO:0000313" key="2">
    <source>
        <dbReference type="Proteomes" id="UP000247814"/>
    </source>
</evidence>
<name>A0A318QIM7_9PROT</name>
<dbReference type="AlphaFoldDB" id="A0A318QIM7"/>
<accession>A0A318QIM7</accession>
<protein>
    <submittedName>
        <fullName evidence="1">Uncharacterized protein</fullName>
    </submittedName>
</protein>
<reference evidence="1 2" key="1">
    <citation type="submission" date="2017-07" db="EMBL/GenBank/DDBJ databases">
        <title>A draft genome sequence of Komagataeibacter sucrofermentans LMG 18788.</title>
        <authorList>
            <person name="Skraban J."/>
            <person name="Cleenwerck I."/>
            <person name="Vandamme P."/>
            <person name="Trcek J."/>
        </authorList>
    </citation>
    <scope>NUCLEOTIDE SEQUENCE [LARGE SCALE GENOMIC DNA]</scope>
    <source>
        <strain evidence="1 2">LMG 18788</strain>
    </source>
</reference>
<proteinExistence type="predicted"/>
<gene>
    <name evidence="1" type="ORF">CFR77_11420</name>
</gene>
<sequence length="190" mass="20943">MGKKDDFWLNPKTRRAQCLEMAIRHADAACIQYDADDIIEHADAFGDYILTGEVAAVDDEPAAAADVGVLNARIIGGRFRVPEAMLRAATAAKAPYDADGEKRKVEEALAKAAMLGLKVKRIVIENGFLGAGWDFPPNKNPFETFALQIACDGITREMRNLYCRGWLCVVHYDRHDFPCVSWRPATAATA</sequence>